<dbReference type="AlphaFoldDB" id="A0A0R2JL07"/>
<evidence type="ECO:0000256" key="1">
    <source>
        <dbReference type="SAM" id="Phobius"/>
    </source>
</evidence>
<dbReference type="Gene3D" id="3.40.50.1010">
    <property type="entry name" value="5'-nuclease"/>
    <property type="match status" value="1"/>
</dbReference>
<feature type="transmembrane region" description="Helical" evidence="1">
    <location>
        <begin position="42"/>
        <end position="62"/>
    </location>
</feature>
<keyword evidence="1" id="KW-0812">Transmembrane</keyword>
<accession>A0A0R2JL07</accession>
<reference evidence="3 4" key="1">
    <citation type="journal article" date="2015" name="Genome Announc.">
        <title>Expanding the biotechnology potential of lactobacilli through comparative genomics of 213 strains and associated genera.</title>
        <authorList>
            <person name="Sun Z."/>
            <person name="Harris H.M."/>
            <person name="McCann A."/>
            <person name="Guo C."/>
            <person name="Argimon S."/>
            <person name="Zhang W."/>
            <person name="Yang X."/>
            <person name="Jeffery I.B."/>
            <person name="Cooney J.C."/>
            <person name="Kagawa T.F."/>
            <person name="Liu W."/>
            <person name="Song Y."/>
            <person name="Salvetti E."/>
            <person name="Wrobel A."/>
            <person name="Rasinkangas P."/>
            <person name="Parkhill J."/>
            <person name="Rea M.C."/>
            <person name="O'Sullivan O."/>
            <person name="Ritari J."/>
            <person name="Douillard F.P."/>
            <person name="Paul Ross R."/>
            <person name="Yang R."/>
            <person name="Briner A.E."/>
            <person name="Felis G.E."/>
            <person name="de Vos W.M."/>
            <person name="Barrangou R."/>
            <person name="Klaenhammer T.R."/>
            <person name="Caufield P.W."/>
            <person name="Cui Y."/>
            <person name="Zhang H."/>
            <person name="O'Toole P.W."/>
        </authorList>
    </citation>
    <scope>NUCLEOTIDE SEQUENCE [LARGE SCALE GENOMIC DNA]</scope>
    <source>
        <strain evidence="3 4">DSM 20593</strain>
    </source>
</reference>
<organism evidence="3 4">
    <name type="scientific">Weissella kandleri</name>
    <dbReference type="NCBI Taxonomy" id="1616"/>
    <lineage>
        <taxon>Bacteria</taxon>
        <taxon>Bacillati</taxon>
        <taxon>Bacillota</taxon>
        <taxon>Bacilli</taxon>
        <taxon>Lactobacillales</taxon>
        <taxon>Lactobacillaceae</taxon>
        <taxon>Weissella</taxon>
    </lineage>
</organism>
<dbReference type="InterPro" id="IPR002716">
    <property type="entry name" value="PIN_dom"/>
</dbReference>
<dbReference type="EMBL" id="JQBP01000006">
    <property type="protein sequence ID" value="KRN74724.1"/>
    <property type="molecule type" value="Genomic_DNA"/>
</dbReference>
<keyword evidence="1" id="KW-1133">Transmembrane helix</keyword>
<dbReference type="Proteomes" id="UP000051655">
    <property type="component" value="Unassembled WGS sequence"/>
</dbReference>
<evidence type="ECO:0000313" key="4">
    <source>
        <dbReference type="Proteomes" id="UP000051655"/>
    </source>
</evidence>
<dbReference type="InterPro" id="IPR029060">
    <property type="entry name" value="PIN-like_dom_sf"/>
</dbReference>
<dbReference type="SMART" id="SM00670">
    <property type="entry name" value="PINc"/>
    <property type="match status" value="1"/>
</dbReference>
<dbReference type="PANTHER" id="PTHR11603:SF147">
    <property type="entry name" value="MEMBRANE PROTEIN"/>
    <property type="match status" value="1"/>
</dbReference>
<dbReference type="PATRIC" id="fig|1616.3.peg.1162"/>
<sequence>MRKNIIQSILALLGAALAINYLPVVWQLLGYSQILWINNPLTDVILGAIIFYLISIPAWQYFDRILTRVEGILTQESPLKLFLGSISIIIGLALAFLITSPLRSLPNAFLSTGIPIAGMIVLGYLGYRIGTGRMDEVYRFITLLMSRLRIKTPRDDANVKGNTAGGAPEENYHHYKILDTNILIDGRILDLVKTGWLEGTLLVPNFVLYELQYIADAGDSLKRVRGRRGLDVLNALRNDEQVALEMWDGDYDDLQEVDEKLIRLAQELDAVLITNDFNLNKVTRFQNVAVRSLNELAGALRAQVAVGDQLVVTLVKNGRERQQAVGYLDDGTMVVVEDGKKHLQARVRLEVTSSLQTDAGRMIFGDYLGTVG</sequence>
<dbReference type="OrthoDB" id="9780734at2"/>
<gene>
    <name evidence="3" type="ORF">IV73_GL001131</name>
</gene>
<dbReference type="RefSeq" id="WP_057756054.1">
    <property type="nucleotide sequence ID" value="NZ_JQBP01000006.1"/>
</dbReference>
<dbReference type="PANTHER" id="PTHR11603">
    <property type="entry name" value="AAA FAMILY ATPASE"/>
    <property type="match status" value="1"/>
</dbReference>
<feature type="transmembrane region" description="Helical" evidence="1">
    <location>
        <begin position="108"/>
        <end position="127"/>
    </location>
</feature>
<evidence type="ECO:0000259" key="2">
    <source>
        <dbReference type="SMART" id="SM00670"/>
    </source>
</evidence>
<evidence type="ECO:0000313" key="3">
    <source>
        <dbReference type="EMBL" id="KRN74724.1"/>
    </source>
</evidence>
<dbReference type="CDD" id="cd09877">
    <property type="entry name" value="PIN_YacL-like"/>
    <property type="match status" value="1"/>
</dbReference>
<protein>
    <recommendedName>
        <fullName evidence="2">PIN domain-containing protein</fullName>
    </recommendedName>
</protein>
<dbReference type="InterPro" id="IPR052041">
    <property type="entry name" value="Nucleic_acid_metab_PIN/TRAM"/>
</dbReference>
<feature type="domain" description="PIN" evidence="2">
    <location>
        <begin position="174"/>
        <end position="281"/>
    </location>
</feature>
<keyword evidence="4" id="KW-1185">Reference proteome</keyword>
<dbReference type="STRING" id="1616.IV73_GL001131"/>
<proteinExistence type="predicted"/>
<feature type="transmembrane region" description="Helical" evidence="1">
    <location>
        <begin position="82"/>
        <end position="102"/>
    </location>
</feature>
<dbReference type="SUPFAM" id="SSF88723">
    <property type="entry name" value="PIN domain-like"/>
    <property type="match status" value="1"/>
</dbReference>
<comment type="caution">
    <text evidence="3">The sequence shown here is derived from an EMBL/GenBank/DDBJ whole genome shotgun (WGS) entry which is preliminary data.</text>
</comment>
<dbReference type="Pfam" id="PF01850">
    <property type="entry name" value="PIN"/>
    <property type="match status" value="1"/>
</dbReference>
<keyword evidence="1" id="KW-0472">Membrane</keyword>
<name>A0A0R2JL07_9LACO</name>